<evidence type="ECO:0000313" key="5">
    <source>
        <dbReference type="Proteomes" id="UP000218209"/>
    </source>
</evidence>
<keyword evidence="5" id="KW-1185">Reference proteome</keyword>
<dbReference type="InterPro" id="IPR013766">
    <property type="entry name" value="Thioredoxin_domain"/>
</dbReference>
<proteinExistence type="predicted"/>
<dbReference type="AlphaFoldDB" id="A0A1X6P492"/>
<dbReference type="InterPro" id="IPR036249">
    <property type="entry name" value="Thioredoxin-like_sf"/>
</dbReference>
<evidence type="ECO:0000259" key="3">
    <source>
        <dbReference type="PROSITE" id="PS51352"/>
    </source>
</evidence>
<keyword evidence="2" id="KW-0732">Signal</keyword>
<dbReference type="GO" id="GO:0015035">
    <property type="term" value="F:protein-disulfide reductase activity"/>
    <property type="evidence" value="ECO:0007669"/>
    <property type="project" value="TreeGrafter"/>
</dbReference>
<dbReference type="PROSITE" id="PS51352">
    <property type="entry name" value="THIOREDOXIN_2"/>
    <property type="match status" value="1"/>
</dbReference>
<evidence type="ECO:0000313" key="4">
    <source>
        <dbReference type="EMBL" id="OSX75709.1"/>
    </source>
</evidence>
<dbReference type="Gene3D" id="3.40.30.10">
    <property type="entry name" value="Glutaredoxin"/>
    <property type="match status" value="1"/>
</dbReference>
<feature type="signal peptide" evidence="2">
    <location>
        <begin position="1"/>
        <end position="26"/>
    </location>
</feature>
<name>A0A1X6P492_PORUM</name>
<dbReference type="GO" id="GO:0034976">
    <property type="term" value="P:response to endoplasmic reticulum stress"/>
    <property type="evidence" value="ECO:0007669"/>
    <property type="project" value="TreeGrafter"/>
</dbReference>
<sequence>MASLGRRCRRPLSVSLVLAATATVAAVIHSAAGGMYNFDTSKVVQLTDDNFRSMVLESKETWAVEFYADWCDHCKELAPKWERLATRLDGVARVGAVDADASSKLVARHSVQGYPTILTFAGRVVGDARPSVEYEGDRSVVALANHVKAHLPTYVAVVRPSGVDAFFDDARRLPHVLLFSPKNTTSPLYKGLSAAYAGQLSLGELRTANNPDAAATLARFRLTGRDTPRPKLPALLAFPPSSSAPAEAVWHTGKMDPPSLRSFLDDIVARMGPSAAGSAAAGGGGGAGAGGDAPTFEQPTVADTGVAVLSSRADYDAHCGAREDGRLCALSLGAGLASESGRAEVEALAERFRFDNLAFAVADTGASAGAAALAEVLGVGPRSEGETATGPLAGFVVVRPKKGRVAVMEGTDVGSFLDRVVGGDARYKRLNEDLPVWVDETAAAVEGESAGDIESGAEGAKTEL</sequence>
<gene>
    <name evidence="4" type="ORF">BU14_0224s0007</name>
</gene>
<accession>A0A1X6P492</accession>
<dbReference type="PANTHER" id="PTHR45815">
    <property type="entry name" value="PROTEIN DISULFIDE-ISOMERASE A6"/>
    <property type="match status" value="1"/>
</dbReference>
<feature type="region of interest" description="Disordered" evidence="1">
    <location>
        <begin position="278"/>
        <end position="298"/>
    </location>
</feature>
<feature type="compositionally biased region" description="Gly residues" evidence="1">
    <location>
        <begin position="280"/>
        <end position="291"/>
    </location>
</feature>
<dbReference type="EMBL" id="KV918893">
    <property type="protein sequence ID" value="OSX75709.1"/>
    <property type="molecule type" value="Genomic_DNA"/>
</dbReference>
<evidence type="ECO:0000256" key="1">
    <source>
        <dbReference type="SAM" id="MobiDB-lite"/>
    </source>
</evidence>
<feature type="domain" description="Thioredoxin" evidence="3">
    <location>
        <begin position="16"/>
        <end position="152"/>
    </location>
</feature>
<dbReference type="Pfam" id="PF00085">
    <property type="entry name" value="Thioredoxin"/>
    <property type="match status" value="1"/>
</dbReference>
<dbReference type="Proteomes" id="UP000218209">
    <property type="component" value="Unassembled WGS sequence"/>
</dbReference>
<evidence type="ECO:0000256" key="2">
    <source>
        <dbReference type="SAM" id="SignalP"/>
    </source>
</evidence>
<dbReference type="OrthoDB" id="74910at2759"/>
<feature type="chain" id="PRO_5013163235" description="Thioredoxin domain-containing protein" evidence="2">
    <location>
        <begin position="27"/>
        <end position="464"/>
    </location>
</feature>
<reference evidence="4 5" key="1">
    <citation type="submission" date="2017-03" db="EMBL/GenBank/DDBJ databases">
        <title>WGS assembly of Porphyra umbilicalis.</title>
        <authorList>
            <person name="Brawley S.H."/>
            <person name="Blouin N.A."/>
            <person name="Ficko-Blean E."/>
            <person name="Wheeler G.L."/>
            <person name="Lohr M."/>
            <person name="Goodson H.V."/>
            <person name="Jenkins J.W."/>
            <person name="Blaby-Haas C.E."/>
            <person name="Helliwell K.E."/>
            <person name="Chan C."/>
            <person name="Marriage T."/>
            <person name="Bhattacharya D."/>
            <person name="Klein A.S."/>
            <person name="Badis Y."/>
            <person name="Brodie J."/>
            <person name="Cao Y."/>
            <person name="Collen J."/>
            <person name="Dittami S.M."/>
            <person name="Gachon C.M."/>
            <person name="Green B.R."/>
            <person name="Karpowicz S."/>
            <person name="Kim J.W."/>
            <person name="Kudahl U."/>
            <person name="Lin S."/>
            <person name="Michel G."/>
            <person name="Mittag M."/>
            <person name="Olson B.J."/>
            <person name="Pangilinan J."/>
            <person name="Peng Y."/>
            <person name="Qiu H."/>
            <person name="Shu S."/>
            <person name="Singer J.T."/>
            <person name="Smith A.G."/>
            <person name="Sprecher B.N."/>
            <person name="Wagner V."/>
            <person name="Wang W."/>
            <person name="Wang Z.-Y."/>
            <person name="Yan J."/>
            <person name="Yarish C."/>
            <person name="Zoeuner-Riek S."/>
            <person name="Zhuang Y."/>
            <person name="Zou Y."/>
            <person name="Lindquist E.A."/>
            <person name="Grimwood J."/>
            <person name="Barry K."/>
            <person name="Rokhsar D.S."/>
            <person name="Schmutz J."/>
            <person name="Stiller J.W."/>
            <person name="Grossman A.R."/>
            <person name="Prochnik S.E."/>
        </authorList>
    </citation>
    <scope>NUCLEOTIDE SEQUENCE [LARGE SCALE GENOMIC DNA]</scope>
    <source>
        <strain evidence="4">4086291</strain>
    </source>
</reference>
<dbReference type="GO" id="GO:0005788">
    <property type="term" value="C:endoplasmic reticulum lumen"/>
    <property type="evidence" value="ECO:0007669"/>
    <property type="project" value="TreeGrafter"/>
</dbReference>
<protein>
    <recommendedName>
        <fullName evidence="3">Thioredoxin domain-containing protein</fullName>
    </recommendedName>
</protein>
<dbReference type="SUPFAM" id="SSF52833">
    <property type="entry name" value="Thioredoxin-like"/>
    <property type="match status" value="1"/>
</dbReference>
<dbReference type="PANTHER" id="PTHR45815:SF3">
    <property type="entry name" value="PROTEIN DISULFIDE-ISOMERASE A6"/>
    <property type="match status" value="1"/>
</dbReference>
<organism evidence="4 5">
    <name type="scientific">Porphyra umbilicalis</name>
    <name type="common">Purple laver</name>
    <name type="synonym">Red alga</name>
    <dbReference type="NCBI Taxonomy" id="2786"/>
    <lineage>
        <taxon>Eukaryota</taxon>
        <taxon>Rhodophyta</taxon>
        <taxon>Bangiophyceae</taxon>
        <taxon>Bangiales</taxon>
        <taxon>Bangiaceae</taxon>
        <taxon>Porphyra</taxon>
    </lineage>
</organism>